<dbReference type="InterPro" id="IPR015422">
    <property type="entry name" value="PyrdxlP-dep_Trfase_small"/>
</dbReference>
<dbReference type="InterPro" id="IPR015421">
    <property type="entry name" value="PyrdxlP-dep_Trfase_major"/>
</dbReference>
<comment type="cofactor">
    <cofactor evidence="1 4">
        <name>pyridoxal 5'-phosphate</name>
        <dbReference type="ChEBI" id="CHEBI:597326"/>
    </cofactor>
</comment>
<evidence type="ECO:0000256" key="3">
    <source>
        <dbReference type="PIRSR" id="PIRSR001434-2"/>
    </source>
</evidence>
<name>A0A831T8L7_9BACT</name>
<dbReference type="SUPFAM" id="SSF53383">
    <property type="entry name" value="PLP-dependent transferases"/>
    <property type="match status" value="1"/>
</dbReference>
<dbReference type="Pfam" id="PF01053">
    <property type="entry name" value="Cys_Met_Meta_PP"/>
    <property type="match status" value="1"/>
</dbReference>
<evidence type="ECO:0000256" key="1">
    <source>
        <dbReference type="ARBA" id="ARBA00001933"/>
    </source>
</evidence>
<proteinExistence type="inferred from homology"/>
<evidence type="ECO:0000256" key="4">
    <source>
        <dbReference type="RuleBase" id="RU362118"/>
    </source>
</evidence>
<dbReference type="GO" id="GO:0030170">
    <property type="term" value="F:pyridoxal phosphate binding"/>
    <property type="evidence" value="ECO:0007669"/>
    <property type="project" value="InterPro"/>
</dbReference>
<keyword evidence="5" id="KW-0032">Aminotransferase</keyword>
<dbReference type="EMBL" id="DSIY01000064">
    <property type="protein sequence ID" value="HEG90390.1"/>
    <property type="molecule type" value="Genomic_DNA"/>
</dbReference>
<dbReference type="InterPro" id="IPR000277">
    <property type="entry name" value="Cys/Met-Metab_PyrdxlP-dep_enz"/>
</dbReference>
<dbReference type="PROSITE" id="PS00868">
    <property type="entry name" value="CYS_MET_METAB_PP"/>
    <property type="match status" value="1"/>
</dbReference>
<dbReference type="Gene3D" id="3.40.640.10">
    <property type="entry name" value="Type I PLP-dependent aspartate aminotransferase-like (Major domain)"/>
    <property type="match status" value="1"/>
</dbReference>
<dbReference type="GO" id="GO:0019346">
    <property type="term" value="P:transsulfuration"/>
    <property type="evidence" value="ECO:0007669"/>
    <property type="project" value="InterPro"/>
</dbReference>
<dbReference type="CDD" id="cd00614">
    <property type="entry name" value="CGS_like"/>
    <property type="match status" value="1"/>
</dbReference>
<comment type="similarity">
    <text evidence="4">Belongs to the trans-sulfuration enzymes family.</text>
</comment>
<dbReference type="AlphaFoldDB" id="A0A831T8L7"/>
<comment type="caution">
    <text evidence="5">The sequence shown here is derived from an EMBL/GenBank/DDBJ whole genome shotgun (WGS) entry which is preliminary data.</text>
</comment>
<dbReference type="InterPro" id="IPR054542">
    <property type="entry name" value="Cys_met_metab_PP"/>
</dbReference>
<gene>
    <name evidence="5" type="ORF">ENP34_02965</name>
</gene>
<dbReference type="GO" id="GO:0005737">
    <property type="term" value="C:cytoplasm"/>
    <property type="evidence" value="ECO:0007669"/>
    <property type="project" value="TreeGrafter"/>
</dbReference>
<dbReference type="GO" id="GO:0016846">
    <property type="term" value="F:carbon-sulfur lyase activity"/>
    <property type="evidence" value="ECO:0007669"/>
    <property type="project" value="TreeGrafter"/>
</dbReference>
<keyword evidence="5" id="KW-0808">Transferase</keyword>
<reference evidence="5" key="1">
    <citation type="journal article" date="2020" name="mSystems">
        <title>Genome- and Community-Level Interaction Insights into Carbon Utilization and Element Cycling Functions of Hydrothermarchaeota in Hydrothermal Sediment.</title>
        <authorList>
            <person name="Zhou Z."/>
            <person name="Liu Y."/>
            <person name="Xu W."/>
            <person name="Pan J."/>
            <person name="Luo Z.H."/>
            <person name="Li M."/>
        </authorList>
    </citation>
    <scope>NUCLEOTIDE SEQUENCE [LARGE SCALE GENOMIC DNA]</scope>
    <source>
        <strain evidence="5">SpSt-210</strain>
    </source>
</reference>
<feature type="modified residue" description="N6-(pyridoxal phosphate)lysine" evidence="3">
    <location>
        <position position="208"/>
    </location>
</feature>
<sequence length="394" mass="42072">MGDLTRCAHGGEDLLPSATDPLTPPIWQTAAYAYPDLDTLDAIYEGRERGFIYGRYGLPNHVQLERALADLEGAEAALATASGMSAISSLLFALLAPGDRVVASELVYRGTRNLLDLDLARFGVIVEYVDATDLAAVEASLQRPGQPPRLLYVDFLTNPTILVHDVPSLAELAHRHGTLLVVDSTFATPYHGRPIQLGADLVVHSTTKFIAGHHDVSGGAVVGRSELVERARRQAIRMGGIGGPFDAWLTLRGLRTLALRMGQSSRSALALAAWLVEHPAVERVSYPGLPGHPQHDLARGLLTNGFGSMLAFEVEGGRAAVARLVRALRLIRFAETLGGVTTTIVYPASTSHRSVEQAARAAHGIGEGLLRLSVGIEATEDLVEDLERGLASLA</sequence>
<evidence type="ECO:0000256" key="2">
    <source>
        <dbReference type="ARBA" id="ARBA00022898"/>
    </source>
</evidence>
<dbReference type="GO" id="GO:0008483">
    <property type="term" value="F:transaminase activity"/>
    <property type="evidence" value="ECO:0007669"/>
    <property type="project" value="UniProtKB-KW"/>
</dbReference>
<dbReference type="PANTHER" id="PTHR11808">
    <property type="entry name" value="TRANS-SULFURATION ENZYME FAMILY MEMBER"/>
    <property type="match status" value="1"/>
</dbReference>
<accession>A0A831T8L7</accession>
<dbReference type="Gene3D" id="3.90.1150.10">
    <property type="entry name" value="Aspartate Aminotransferase, domain 1"/>
    <property type="match status" value="1"/>
</dbReference>
<dbReference type="InterPro" id="IPR015424">
    <property type="entry name" value="PyrdxlP-dep_Trfase"/>
</dbReference>
<protein>
    <submittedName>
        <fullName evidence="5">Aminotransferase class I/II-fold pyridoxal phosphate-dependent enzyme</fullName>
    </submittedName>
</protein>
<dbReference type="FunFam" id="3.40.640.10:FF:000046">
    <property type="entry name" value="Cystathionine gamma-lyase"/>
    <property type="match status" value="1"/>
</dbReference>
<organism evidence="5">
    <name type="scientific">Thermorudis peleae</name>
    <dbReference type="NCBI Taxonomy" id="1382356"/>
    <lineage>
        <taxon>Bacteria</taxon>
        <taxon>Pseudomonadati</taxon>
        <taxon>Thermomicrobiota</taxon>
        <taxon>Thermomicrobia</taxon>
        <taxon>Thermomicrobia incertae sedis</taxon>
        <taxon>Thermorudis</taxon>
    </lineage>
</organism>
<evidence type="ECO:0000313" key="5">
    <source>
        <dbReference type="EMBL" id="HEG90390.1"/>
    </source>
</evidence>
<dbReference type="PIRSF" id="PIRSF001434">
    <property type="entry name" value="CGS"/>
    <property type="match status" value="1"/>
</dbReference>
<keyword evidence="2 3" id="KW-0663">Pyridoxal phosphate</keyword>